<accession>A0A9E5JTZ0</accession>
<dbReference type="EMBL" id="JAAONZ010000002">
    <property type="protein sequence ID" value="NHO64515.1"/>
    <property type="molecule type" value="Genomic_DNA"/>
</dbReference>
<keyword evidence="7" id="KW-1185">Reference proteome</keyword>
<evidence type="ECO:0000256" key="3">
    <source>
        <dbReference type="ARBA" id="ARBA00022840"/>
    </source>
</evidence>
<keyword evidence="2" id="KW-0547">Nucleotide-binding</keyword>
<reference evidence="6" key="1">
    <citation type="submission" date="2020-03" db="EMBL/GenBank/DDBJ databases">
        <authorList>
            <person name="Guo F."/>
        </authorList>
    </citation>
    <scope>NUCLEOTIDE SEQUENCE</scope>
    <source>
        <strain evidence="6">JCM 30134</strain>
    </source>
</reference>
<evidence type="ECO:0000256" key="2">
    <source>
        <dbReference type="ARBA" id="ARBA00022741"/>
    </source>
</evidence>
<proteinExistence type="inferred from homology"/>
<dbReference type="AlphaFoldDB" id="A0A9E5JTZ0"/>
<dbReference type="InterPro" id="IPR003439">
    <property type="entry name" value="ABC_transporter-like_ATP-bd"/>
</dbReference>
<dbReference type="SUPFAM" id="SSF52540">
    <property type="entry name" value="P-loop containing nucleoside triphosphate hydrolases"/>
    <property type="match status" value="1"/>
</dbReference>
<sequence length="230" mass="24953">MDFFMLQAQALTKRVTTAAGTLTILSEVSLQVSAGDSLAITGASGSGKSTLLGILAGLDQPSSGSVILHQHDLTALSEEKRARVRAEHVGFVFQSFQLLPGLTALENVMMPLELHGVDNARGKAEFFLTRVGLNDRLQHYPQQLSGGEQQRVAIARAFASEPDILFADEPTGNLDSTTGAHVIDLLFELNREHNTTLVLVTHEQRLAERCRQRVSLEGGKVVERRPCEAA</sequence>
<dbReference type="FunFam" id="3.40.50.300:FF:000032">
    <property type="entry name" value="Export ABC transporter ATP-binding protein"/>
    <property type="match status" value="1"/>
</dbReference>
<evidence type="ECO:0000256" key="4">
    <source>
        <dbReference type="ARBA" id="ARBA00038388"/>
    </source>
</evidence>
<gene>
    <name evidence="6" type="ORF">G8770_03010</name>
</gene>
<comment type="caution">
    <text evidence="6">The sequence shown here is derived from an EMBL/GenBank/DDBJ whole genome shotgun (WGS) entry which is preliminary data.</text>
</comment>
<evidence type="ECO:0000259" key="5">
    <source>
        <dbReference type="PROSITE" id="PS50893"/>
    </source>
</evidence>
<dbReference type="PANTHER" id="PTHR42798:SF2">
    <property type="entry name" value="ABC TRANSPORTER ATP-BINDING PROTEIN MG467-RELATED"/>
    <property type="match status" value="1"/>
</dbReference>
<dbReference type="PANTHER" id="PTHR42798">
    <property type="entry name" value="LIPOPROTEIN-RELEASING SYSTEM ATP-BINDING PROTEIN LOLD"/>
    <property type="match status" value="1"/>
</dbReference>
<dbReference type="Gene3D" id="3.40.50.300">
    <property type="entry name" value="P-loop containing nucleotide triphosphate hydrolases"/>
    <property type="match status" value="1"/>
</dbReference>
<evidence type="ECO:0000313" key="6">
    <source>
        <dbReference type="EMBL" id="NHO64515.1"/>
    </source>
</evidence>
<dbReference type="Proteomes" id="UP000787472">
    <property type="component" value="Unassembled WGS sequence"/>
</dbReference>
<dbReference type="InterPro" id="IPR003593">
    <property type="entry name" value="AAA+_ATPase"/>
</dbReference>
<keyword evidence="1" id="KW-0813">Transport</keyword>
<comment type="similarity">
    <text evidence="4">Belongs to the ABC transporter superfamily. Macrolide exporter (TC 3.A.1.122) family.</text>
</comment>
<protein>
    <submittedName>
        <fullName evidence="6">ABC transporter ATP-binding protein</fullName>
    </submittedName>
</protein>
<keyword evidence="3 6" id="KW-0067">ATP-binding</keyword>
<evidence type="ECO:0000256" key="1">
    <source>
        <dbReference type="ARBA" id="ARBA00022448"/>
    </source>
</evidence>
<dbReference type="InterPro" id="IPR017871">
    <property type="entry name" value="ABC_transporter-like_CS"/>
</dbReference>
<evidence type="ECO:0000313" key="7">
    <source>
        <dbReference type="Proteomes" id="UP000787472"/>
    </source>
</evidence>
<dbReference type="PROSITE" id="PS50893">
    <property type="entry name" value="ABC_TRANSPORTER_2"/>
    <property type="match status" value="1"/>
</dbReference>
<feature type="domain" description="ABC transporter" evidence="5">
    <location>
        <begin position="6"/>
        <end position="230"/>
    </location>
</feature>
<dbReference type="GO" id="GO:0005524">
    <property type="term" value="F:ATP binding"/>
    <property type="evidence" value="ECO:0007669"/>
    <property type="project" value="UniProtKB-KW"/>
</dbReference>
<dbReference type="Pfam" id="PF00005">
    <property type="entry name" value="ABC_tran"/>
    <property type="match status" value="1"/>
</dbReference>
<dbReference type="GO" id="GO:1902495">
    <property type="term" value="C:transmembrane transporter complex"/>
    <property type="evidence" value="ECO:0007669"/>
    <property type="project" value="UniProtKB-ARBA"/>
</dbReference>
<dbReference type="GO" id="GO:0016887">
    <property type="term" value="F:ATP hydrolysis activity"/>
    <property type="evidence" value="ECO:0007669"/>
    <property type="project" value="InterPro"/>
</dbReference>
<dbReference type="InterPro" id="IPR017911">
    <property type="entry name" value="MacB-like_ATP-bd"/>
</dbReference>
<organism evidence="6 7">
    <name type="scientific">Pseudomaricurvus hydrocarbonicus</name>
    <dbReference type="NCBI Taxonomy" id="1470433"/>
    <lineage>
        <taxon>Bacteria</taxon>
        <taxon>Pseudomonadati</taxon>
        <taxon>Pseudomonadota</taxon>
        <taxon>Gammaproteobacteria</taxon>
        <taxon>Cellvibrionales</taxon>
        <taxon>Cellvibrionaceae</taxon>
        <taxon>Pseudomaricurvus</taxon>
    </lineage>
</organism>
<dbReference type="PROSITE" id="PS00211">
    <property type="entry name" value="ABC_TRANSPORTER_1"/>
    <property type="match status" value="1"/>
</dbReference>
<name>A0A9E5JTZ0_9GAMM</name>
<dbReference type="InterPro" id="IPR027417">
    <property type="entry name" value="P-loop_NTPase"/>
</dbReference>
<dbReference type="GO" id="GO:0022857">
    <property type="term" value="F:transmembrane transporter activity"/>
    <property type="evidence" value="ECO:0007669"/>
    <property type="project" value="UniProtKB-ARBA"/>
</dbReference>
<dbReference type="SMART" id="SM00382">
    <property type="entry name" value="AAA"/>
    <property type="match status" value="1"/>
</dbReference>
<dbReference type="CDD" id="cd03255">
    <property type="entry name" value="ABC_MJ0796_LolCDE_FtsE"/>
    <property type="match status" value="1"/>
</dbReference>